<evidence type="ECO:0008006" key="3">
    <source>
        <dbReference type="Google" id="ProtNLM"/>
    </source>
</evidence>
<organism evidence="1 2">
    <name type="scientific">Anaeramoeba flamelloides</name>
    <dbReference type="NCBI Taxonomy" id="1746091"/>
    <lineage>
        <taxon>Eukaryota</taxon>
        <taxon>Metamonada</taxon>
        <taxon>Anaeramoebidae</taxon>
        <taxon>Anaeramoeba</taxon>
    </lineage>
</organism>
<proteinExistence type="predicted"/>
<comment type="caution">
    <text evidence="1">The sequence shown here is derived from an EMBL/GenBank/DDBJ whole genome shotgun (WGS) entry which is preliminary data.</text>
</comment>
<name>A0AAV8A410_9EUKA</name>
<reference evidence="1" key="1">
    <citation type="submission" date="2022-08" db="EMBL/GenBank/DDBJ databases">
        <title>Novel sulphate-reducing endosymbionts in the free-living metamonad Anaeramoeba.</title>
        <authorList>
            <person name="Jerlstrom-Hultqvist J."/>
            <person name="Cepicka I."/>
            <person name="Gallot-Lavallee L."/>
            <person name="Salas-Leiva D."/>
            <person name="Curtis B.A."/>
            <person name="Zahonova K."/>
            <person name="Pipaliya S."/>
            <person name="Dacks J."/>
            <person name="Roger A.J."/>
        </authorList>
    </citation>
    <scope>NUCLEOTIDE SEQUENCE</scope>
    <source>
        <strain evidence="1">Busselton2</strain>
    </source>
</reference>
<accession>A0AAV8A410</accession>
<dbReference type="Proteomes" id="UP001146793">
    <property type="component" value="Unassembled WGS sequence"/>
</dbReference>
<evidence type="ECO:0000313" key="1">
    <source>
        <dbReference type="EMBL" id="KAJ3449033.1"/>
    </source>
</evidence>
<protein>
    <recommendedName>
        <fullName evidence="3">RRM domain-containing protein</fullName>
    </recommendedName>
</protein>
<gene>
    <name evidence="1" type="ORF">M0812_01522</name>
</gene>
<dbReference type="EMBL" id="JANTQA010000015">
    <property type="protein sequence ID" value="KAJ3449033.1"/>
    <property type="molecule type" value="Genomic_DNA"/>
</dbReference>
<evidence type="ECO:0000313" key="2">
    <source>
        <dbReference type="Proteomes" id="UP001146793"/>
    </source>
</evidence>
<sequence length="145" mass="17124">MNNDKIQKIFLKNLPSKYSIDKLVALIEDKTNCSPNIGIIKNKKNPNNGLFIITPLSKENEAIIKQNLCDNFYFEQRQILVSEYDKEYKYKKKLFTKKKRKKNKNKKTTQLITKTKGNQNFRKMKIIPKTDTLKALKPTTQKKKR</sequence>
<dbReference type="AlphaFoldDB" id="A0AAV8A410"/>